<dbReference type="NCBIfam" id="TIGR04183">
    <property type="entry name" value="Por_Secre_tail"/>
    <property type="match status" value="1"/>
</dbReference>
<keyword evidence="4" id="KW-1185">Reference proteome</keyword>
<reference evidence="3 4" key="1">
    <citation type="journal article" date="2015" name="Int. J. Syst. Evol. Microbiol.">
        <title>Winogradskyella litoriviva sp. nov., isolated from coastal seawater.</title>
        <authorList>
            <person name="Nedashkovskaya O.I."/>
            <person name="Kukhlevskiy A.D."/>
            <person name="Zhukova N.V."/>
            <person name="Kim S.J."/>
            <person name="Rhee S.K."/>
            <person name="Mikhailov V.V."/>
        </authorList>
    </citation>
    <scope>NUCLEOTIDE SEQUENCE [LARGE SCALE GENOMIC DNA]</scope>
    <source>
        <strain evidence="3 4">KMM6491</strain>
    </source>
</reference>
<gene>
    <name evidence="3" type="ORF">HNV10_09965</name>
</gene>
<dbReference type="InterPro" id="IPR026444">
    <property type="entry name" value="Secre_tail"/>
</dbReference>
<protein>
    <submittedName>
        <fullName evidence="3">T9SS type A sorting domain-containing protein</fullName>
    </submittedName>
</protein>
<feature type="chain" id="PRO_5046600602" evidence="2">
    <location>
        <begin position="23"/>
        <end position="551"/>
    </location>
</feature>
<comment type="caution">
    <text evidence="3">The sequence shown here is derived from an EMBL/GenBank/DDBJ whole genome shotgun (WGS) entry which is preliminary data.</text>
</comment>
<evidence type="ECO:0000256" key="1">
    <source>
        <dbReference type="ARBA" id="ARBA00022729"/>
    </source>
</evidence>
<organism evidence="3 4">
    <name type="scientific">Winogradskyella litoriviva</name>
    <dbReference type="NCBI Taxonomy" id="1220182"/>
    <lineage>
        <taxon>Bacteria</taxon>
        <taxon>Pseudomonadati</taxon>
        <taxon>Bacteroidota</taxon>
        <taxon>Flavobacteriia</taxon>
        <taxon>Flavobacteriales</taxon>
        <taxon>Flavobacteriaceae</taxon>
        <taxon>Winogradskyella</taxon>
    </lineage>
</organism>
<evidence type="ECO:0000313" key="4">
    <source>
        <dbReference type="Proteomes" id="UP000805085"/>
    </source>
</evidence>
<name>A0ABX2E507_9FLAO</name>
<keyword evidence="1 2" id="KW-0732">Signal</keyword>
<proteinExistence type="predicted"/>
<sequence>MKTLKSTFLLLFAIFAFNFTNAQISYTYNGIWSPSNPVGVSTSDDEIEIESGVAIIDANTTCSSLVINEGATVILNSGYTLTGDVELYSSSYSFASIISNGTVVGDVSYYRHVAQVAPIGTNDLISSPLSGQLFPDFASDNVNLPALADLRAFAPYNTATGLYENYDVKLNQYTEIESGIGYRTATTDDSELVFTGEIRTDDVLDILISDDAAGSGWNLIGNPYPSYIDFASFFAVNESQLESGLAHAIYGFDGDTSDGWVIWNQAVIDAPDVPEMIAPGQAFFVKSKPGGGLIDFTTSMRCIGSSDDFIAGRSETTSPHHGHIKLNLSSNGSNFDSDFYFNDNATCGFDPGYDSGLYGSTPPEFSIYSNLIEENSGLALAIQAMNPESMDDVVIPLGVNATQGEQITISIIETDMPENINIYLEDAVTNSSMLLNSNDYVFTPTSDVAGVGRFYLRFTNPEALSIDNSKLNTISIISNNSNKTIEINGQLENDTKAELYDINGRLILESALNTNSTTQILDVRYLIPGVYVMALNGDDTNEQRVEKLLIK</sequence>
<evidence type="ECO:0000313" key="3">
    <source>
        <dbReference type="EMBL" id="NRD23566.1"/>
    </source>
</evidence>
<dbReference type="Proteomes" id="UP000805085">
    <property type="component" value="Unassembled WGS sequence"/>
</dbReference>
<feature type="signal peptide" evidence="2">
    <location>
        <begin position="1"/>
        <end position="22"/>
    </location>
</feature>
<accession>A0ABX2E507</accession>
<dbReference type="EMBL" id="JABRWQ010000004">
    <property type="protein sequence ID" value="NRD23566.1"/>
    <property type="molecule type" value="Genomic_DNA"/>
</dbReference>
<evidence type="ECO:0000256" key="2">
    <source>
        <dbReference type="SAM" id="SignalP"/>
    </source>
</evidence>
<dbReference type="RefSeq" id="WP_173301206.1">
    <property type="nucleotide sequence ID" value="NZ_JABRWQ010000004.1"/>
</dbReference>